<dbReference type="Gene3D" id="2.40.50.140">
    <property type="entry name" value="Nucleic acid-binding proteins"/>
    <property type="match status" value="1"/>
</dbReference>
<evidence type="ECO:0000313" key="4">
    <source>
        <dbReference type="Proteomes" id="UP000525389"/>
    </source>
</evidence>
<keyword evidence="4" id="KW-1185">Reference proteome</keyword>
<dbReference type="InterPro" id="IPR000424">
    <property type="entry name" value="Primosome_PriB/ssb"/>
</dbReference>
<dbReference type="SUPFAM" id="SSF50249">
    <property type="entry name" value="Nucleic acid-binding proteins"/>
    <property type="match status" value="1"/>
</dbReference>
<dbReference type="AlphaFoldDB" id="A0A7W8GEP4"/>
<organism evidence="3 4">
    <name type="scientific">Deinococcus budaensis</name>
    <dbReference type="NCBI Taxonomy" id="1665626"/>
    <lineage>
        <taxon>Bacteria</taxon>
        <taxon>Thermotogati</taxon>
        <taxon>Deinococcota</taxon>
        <taxon>Deinococci</taxon>
        <taxon>Deinococcales</taxon>
        <taxon>Deinococcaceae</taxon>
        <taxon>Deinococcus</taxon>
    </lineage>
</organism>
<proteinExistence type="predicted"/>
<dbReference type="InterPro" id="IPR012340">
    <property type="entry name" value="NA-bd_OB-fold"/>
</dbReference>
<evidence type="ECO:0000256" key="2">
    <source>
        <dbReference type="PROSITE-ProRule" id="PRU00252"/>
    </source>
</evidence>
<reference evidence="3 4" key="1">
    <citation type="submission" date="2020-08" db="EMBL/GenBank/DDBJ databases">
        <title>Genomic Encyclopedia of Type Strains, Phase IV (KMG-IV): sequencing the most valuable type-strain genomes for metagenomic binning, comparative biology and taxonomic classification.</title>
        <authorList>
            <person name="Goeker M."/>
        </authorList>
    </citation>
    <scope>NUCLEOTIDE SEQUENCE [LARGE SCALE GENOMIC DNA]</scope>
    <source>
        <strain evidence="3 4">DSM 101791</strain>
    </source>
</reference>
<dbReference type="PROSITE" id="PS50935">
    <property type="entry name" value="SSB"/>
    <property type="match status" value="1"/>
</dbReference>
<evidence type="ECO:0000313" key="3">
    <source>
        <dbReference type="EMBL" id="MBB5234175.1"/>
    </source>
</evidence>
<gene>
    <name evidence="3" type="ORF">HNQ09_001613</name>
</gene>
<sequence length="229" mass="24723">MPPHAEFGSVVDLIGCVARSPEPRGDCLAFVVAGEELVCFSDGNVREMAFYQRCLIERNSLYAGNILKGAAVTATGRLWQTKNSITHKSRVEVKVSRVLQIERPAADLVQDGGGGYRLRNGYQQVLVSGRAGGAAQRGLIENNTELMSVSLAVPDQVRDAVHWVDVCSYGPLAAHDIGRGQRVIVRGRLWNRAKTLPAGGRHTFTVVEASQVCTSQLYRPGGTAPLLPS</sequence>
<dbReference type="EMBL" id="JACHFN010000005">
    <property type="protein sequence ID" value="MBB5234175.1"/>
    <property type="molecule type" value="Genomic_DNA"/>
</dbReference>
<evidence type="ECO:0008006" key="5">
    <source>
        <dbReference type="Google" id="ProtNLM"/>
    </source>
</evidence>
<comment type="caution">
    <text evidence="3">The sequence shown here is derived from an EMBL/GenBank/DDBJ whole genome shotgun (WGS) entry which is preliminary data.</text>
</comment>
<protein>
    <recommendedName>
        <fullName evidence="5">Single-stranded DNA-binding protein</fullName>
    </recommendedName>
</protein>
<dbReference type="GO" id="GO:0003697">
    <property type="term" value="F:single-stranded DNA binding"/>
    <property type="evidence" value="ECO:0007669"/>
    <property type="project" value="InterPro"/>
</dbReference>
<name>A0A7W8GEP4_9DEIO</name>
<keyword evidence="1 2" id="KW-0238">DNA-binding</keyword>
<dbReference type="RefSeq" id="WP_184027682.1">
    <property type="nucleotide sequence ID" value="NZ_JACHFN010000005.1"/>
</dbReference>
<dbReference type="Proteomes" id="UP000525389">
    <property type="component" value="Unassembled WGS sequence"/>
</dbReference>
<evidence type="ECO:0000256" key="1">
    <source>
        <dbReference type="ARBA" id="ARBA00023125"/>
    </source>
</evidence>
<accession>A0A7W8GEP4</accession>